<evidence type="ECO:0000313" key="2">
    <source>
        <dbReference type="EMBL" id="MBB3890740.1"/>
    </source>
</evidence>
<dbReference type="Proteomes" id="UP000530564">
    <property type="component" value="Unassembled WGS sequence"/>
</dbReference>
<reference evidence="2 3" key="1">
    <citation type="submission" date="2020-08" db="EMBL/GenBank/DDBJ databases">
        <title>Genomic Encyclopedia of Type Strains, Phase IV (KMG-IV): sequencing the most valuable type-strain genomes for metagenomic binning, comparative biology and taxonomic classification.</title>
        <authorList>
            <person name="Goeker M."/>
        </authorList>
    </citation>
    <scope>NUCLEOTIDE SEQUENCE [LARGE SCALE GENOMIC DNA]</scope>
    <source>
        <strain evidence="2 3">DSM 21793</strain>
    </source>
</reference>
<proteinExistence type="predicted"/>
<protein>
    <submittedName>
        <fullName evidence="2">NADH dehydrogenase</fullName>
        <ecNumber evidence="2">1.6.99.3</ecNumber>
    </submittedName>
</protein>
<name>A0A839ZZR2_9CAUL</name>
<evidence type="ECO:0000313" key="3">
    <source>
        <dbReference type="Proteomes" id="UP000530564"/>
    </source>
</evidence>
<keyword evidence="2" id="KW-0560">Oxidoreductase</keyword>
<evidence type="ECO:0000259" key="1">
    <source>
        <dbReference type="Pfam" id="PF13460"/>
    </source>
</evidence>
<dbReference type="EC" id="1.6.99.3" evidence="2"/>
<dbReference type="Pfam" id="PF13460">
    <property type="entry name" value="NAD_binding_10"/>
    <property type="match status" value="1"/>
</dbReference>
<feature type="domain" description="NAD(P)-binding" evidence="1">
    <location>
        <begin position="9"/>
        <end position="153"/>
    </location>
</feature>
<dbReference type="InterPro" id="IPR051207">
    <property type="entry name" value="ComplexI_NDUFA9_subunit"/>
</dbReference>
<dbReference type="PANTHER" id="PTHR12126:SF11">
    <property type="entry name" value="NADH DEHYDROGENASE [UBIQUINONE] 1 ALPHA SUBCOMPLEX SUBUNIT 9, MITOCHONDRIAL"/>
    <property type="match status" value="1"/>
</dbReference>
<dbReference type="GO" id="GO:0016491">
    <property type="term" value="F:oxidoreductase activity"/>
    <property type="evidence" value="ECO:0007669"/>
    <property type="project" value="UniProtKB-KW"/>
</dbReference>
<dbReference type="InterPro" id="IPR036291">
    <property type="entry name" value="NAD(P)-bd_dom_sf"/>
</dbReference>
<sequence length="322" mass="33548">MQDLVTVFGGSGFIGTQIVRALAKQGLRIRVAVRQPHLAHTMRLMGDVGQVEVVQANIRDEASVRRALTGAQAAINAVGIFHDTGRQKLAAVHVDGARNVARAARELGVERLVLISGIGAHTAGAAAYVASKAEGESVTRAEFPDAVILRPSVVFGQGDKLLNTFGQMAVYSPVLPLIGAETRLQPVYVGDLARAAAAAVTDPACAGRTFELGGPGVFTVRQIVELVVAETGRRRILVSVPFGVAGLLAKLSAPIGLITPLSPPITAGQVEILKTDNVADPSLPGLADLGVTAPMTLEAIAPTYLYRFRKGGQFADQALTAA</sequence>
<dbReference type="GO" id="GO:0044877">
    <property type="term" value="F:protein-containing complex binding"/>
    <property type="evidence" value="ECO:0007669"/>
    <property type="project" value="TreeGrafter"/>
</dbReference>
<dbReference type="EMBL" id="JACIDK010000002">
    <property type="protein sequence ID" value="MBB3890740.1"/>
    <property type="molecule type" value="Genomic_DNA"/>
</dbReference>
<dbReference type="FunFam" id="3.40.50.720:FF:000702">
    <property type="entry name" value="NADH dehydrogenase (Ubiquinone)"/>
    <property type="match status" value="1"/>
</dbReference>
<dbReference type="SUPFAM" id="SSF51735">
    <property type="entry name" value="NAD(P)-binding Rossmann-fold domains"/>
    <property type="match status" value="1"/>
</dbReference>
<keyword evidence="3" id="KW-1185">Reference proteome</keyword>
<dbReference type="InterPro" id="IPR016040">
    <property type="entry name" value="NAD(P)-bd_dom"/>
</dbReference>
<dbReference type="AlphaFoldDB" id="A0A839ZZR2"/>
<comment type="caution">
    <text evidence="2">The sequence shown here is derived from an EMBL/GenBank/DDBJ whole genome shotgun (WGS) entry which is preliminary data.</text>
</comment>
<dbReference type="CDD" id="cd05271">
    <property type="entry name" value="NDUFA9_like_SDR_a"/>
    <property type="match status" value="1"/>
</dbReference>
<organism evidence="2 3">
    <name type="scientific">Phenylobacterium haematophilum</name>
    <dbReference type="NCBI Taxonomy" id="98513"/>
    <lineage>
        <taxon>Bacteria</taxon>
        <taxon>Pseudomonadati</taxon>
        <taxon>Pseudomonadota</taxon>
        <taxon>Alphaproteobacteria</taxon>
        <taxon>Caulobacterales</taxon>
        <taxon>Caulobacteraceae</taxon>
        <taxon>Phenylobacterium</taxon>
    </lineage>
</organism>
<accession>A0A839ZZR2</accession>
<dbReference type="PANTHER" id="PTHR12126">
    <property type="entry name" value="NADH-UBIQUINONE OXIDOREDUCTASE 39 KDA SUBUNIT-RELATED"/>
    <property type="match status" value="1"/>
</dbReference>
<dbReference type="Gene3D" id="3.40.50.720">
    <property type="entry name" value="NAD(P)-binding Rossmann-like Domain"/>
    <property type="match status" value="1"/>
</dbReference>
<dbReference type="RefSeq" id="WP_183771102.1">
    <property type="nucleotide sequence ID" value="NZ_JACIDK010000002.1"/>
</dbReference>
<gene>
    <name evidence="2" type="ORF">GGQ61_001457</name>
</gene>